<dbReference type="Proteomes" id="UP000008370">
    <property type="component" value="Unassembled WGS sequence"/>
</dbReference>
<feature type="compositionally biased region" description="Low complexity" evidence="1">
    <location>
        <begin position="229"/>
        <end position="256"/>
    </location>
</feature>
<name>K5VXQ7_PHACS</name>
<dbReference type="EMBL" id="JH930476">
    <property type="protein sequence ID" value="EKM51615.1"/>
    <property type="molecule type" value="Genomic_DNA"/>
</dbReference>
<dbReference type="HOGENOM" id="CLU_1086279_0_0_1"/>
<feature type="chain" id="PRO_5003885129" evidence="2">
    <location>
        <begin position="23"/>
        <end position="256"/>
    </location>
</feature>
<dbReference type="AlphaFoldDB" id="K5VXQ7"/>
<evidence type="ECO:0000256" key="2">
    <source>
        <dbReference type="SAM" id="SignalP"/>
    </source>
</evidence>
<organism evidence="3 4">
    <name type="scientific">Phanerochaete carnosa (strain HHB-10118-sp)</name>
    <name type="common">White-rot fungus</name>
    <name type="synonym">Peniophora carnosa</name>
    <dbReference type="NCBI Taxonomy" id="650164"/>
    <lineage>
        <taxon>Eukaryota</taxon>
        <taxon>Fungi</taxon>
        <taxon>Dikarya</taxon>
        <taxon>Basidiomycota</taxon>
        <taxon>Agaricomycotina</taxon>
        <taxon>Agaricomycetes</taxon>
        <taxon>Polyporales</taxon>
        <taxon>Phanerochaetaceae</taxon>
        <taxon>Phanerochaete</taxon>
    </lineage>
</organism>
<dbReference type="KEGG" id="pco:PHACADRAFT_261862"/>
<evidence type="ECO:0000313" key="4">
    <source>
        <dbReference type="Proteomes" id="UP000008370"/>
    </source>
</evidence>
<protein>
    <submittedName>
        <fullName evidence="3">Uncharacterized protein</fullName>
    </submittedName>
</protein>
<keyword evidence="4" id="KW-1185">Reference proteome</keyword>
<evidence type="ECO:0000313" key="3">
    <source>
        <dbReference type="EMBL" id="EKM51615.1"/>
    </source>
</evidence>
<sequence length="256" mass="26691">MTFVRLALACTLLALGPQVVLSFNTISFSAVEQCGNFSVHFSGGKLPASLPLTLTVVPFNLTPISIAISTYTWDPSKLTGAAVTFLPFAVDTRFVASLDDANGVGTGNVSEILQIDPSSNTSCLPMNYQSVAERYQVATPFSQCQDFDVTYDPSIVDTPPAVRAFVPKGPSVFLNQDVTASSTGTASYNMAVSQGEQVVLTFSDDTGFHQASDLLTVGGNASSSASCLPNSQSSAMSNQNSSPQSPGSSTNSGLSK</sequence>
<feature type="region of interest" description="Disordered" evidence="1">
    <location>
        <begin position="225"/>
        <end position="256"/>
    </location>
</feature>
<dbReference type="OrthoDB" id="3266941at2759"/>
<proteinExistence type="predicted"/>
<dbReference type="GeneID" id="18918111"/>
<evidence type="ECO:0000256" key="1">
    <source>
        <dbReference type="SAM" id="MobiDB-lite"/>
    </source>
</evidence>
<feature type="signal peptide" evidence="2">
    <location>
        <begin position="1"/>
        <end position="22"/>
    </location>
</feature>
<keyword evidence="2" id="KW-0732">Signal</keyword>
<accession>K5VXQ7</accession>
<dbReference type="RefSeq" id="XP_007399424.1">
    <property type="nucleotide sequence ID" value="XM_007399362.1"/>
</dbReference>
<dbReference type="InParanoid" id="K5VXQ7"/>
<gene>
    <name evidence="3" type="ORF">PHACADRAFT_261862</name>
</gene>
<reference evidence="3 4" key="1">
    <citation type="journal article" date="2012" name="BMC Genomics">
        <title>Comparative genomics of the white-rot fungi, Phanerochaete carnosa and P. chrysosporium, to elucidate the genetic basis of the distinct wood types they colonize.</title>
        <authorList>
            <person name="Suzuki H."/>
            <person name="MacDonald J."/>
            <person name="Syed K."/>
            <person name="Salamov A."/>
            <person name="Hori C."/>
            <person name="Aerts A."/>
            <person name="Henrissat B."/>
            <person name="Wiebenga A."/>
            <person name="vanKuyk P.A."/>
            <person name="Barry K."/>
            <person name="Lindquist E."/>
            <person name="LaButti K."/>
            <person name="Lapidus A."/>
            <person name="Lucas S."/>
            <person name="Coutinho P."/>
            <person name="Gong Y."/>
            <person name="Samejima M."/>
            <person name="Mahadevan R."/>
            <person name="Abou-Zaid M."/>
            <person name="de Vries R.P."/>
            <person name="Igarashi K."/>
            <person name="Yadav J.S."/>
            <person name="Grigoriev I.V."/>
            <person name="Master E.R."/>
        </authorList>
    </citation>
    <scope>NUCLEOTIDE SEQUENCE [LARGE SCALE GENOMIC DNA]</scope>
    <source>
        <strain evidence="3 4">HHB-10118-sp</strain>
    </source>
</reference>